<evidence type="ECO:0000313" key="1">
    <source>
        <dbReference type="EMBL" id="KKM23896.1"/>
    </source>
</evidence>
<protein>
    <submittedName>
        <fullName evidence="1">Uncharacterized protein</fullName>
    </submittedName>
</protein>
<dbReference type="EMBL" id="LAZR01013033">
    <property type="protein sequence ID" value="KKM23896.1"/>
    <property type="molecule type" value="Genomic_DNA"/>
</dbReference>
<dbReference type="AlphaFoldDB" id="A0A0F9I8F6"/>
<sequence length="53" mass="6367">MNKKVIKLANDIEIEFIDYGDETFKGCKSNIFITRDETFEEYMEEELKELENI</sequence>
<accession>A0A0F9I8F6</accession>
<comment type="caution">
    <text evidence="1">The sequence shown here is derived from an EMBL/GenBank/DDBJ whole genome shotgun (WGS) entry which is preliminary data.</text>
</comment>
<name>A0A0F9I8F6_9ZZZZ</name>
<gene>
    <name evidence="1" type="ORF">LCGC14_1610610</name>
</gene>
<proteinExistence type="predicted"/>
<organism evidence="1">
    <name type="scientific">marine sediment metagenome</name>
    <dbReference type="NCBI Taxonomy" id="412755"/>
    <lineage>
        <taxon>unclassified sequences</taxon>
        <taxon>metagenomes</taxon>
        <taxon>ecological metagenomes</taxon>
    </lineage>
</organism>
<reference evidence="1" key="1">
    <citation type="journal article" date="2015" name="Nature">
        <title>Complex archaea that bridge the gap between prokaryotes and eukaryotes.</title>
        <authorList>
            <person name="Spang A."/>
            <person name="Saw J.H."/>
            <person name="Jorgensen S.L."/>
            <person name="Zaremba-Niedzwiedzka K."/>
            <person name="Martijn J."/>
            <person name="Lind A.E."/>
            <person name="van Eijk R."/>
            <person name="Schleper C."/>
            <person name="Guy L."/>
            <person name="Ettema T.J."/>
        </authorList>
    </citation>
    <scope>NUCLEOTIDE SEQUENCE</scope>
</reference>